<keyword evidence="3" id="KW-0720">Serine protease</keyword>
<dbReference type="PROSITE" id="PS50240">
    <property type="entry name" value="TRYPSIN_DOM"/>
    <property type="match status" value="1"/>
</dbReference>
<evidence type="ECO:0000313" key="8">
    <source>
        <dbReference type="Proteomes" id="UP001231518"/>
    </source>
</evidence>
<dbReference type="Gene3D" id="2.40.10.10">
    <property type="entry name" value="Trypsin-like serine proteases"/>
    <property type="match status" value="1"/>
</dbReference>
<evidence type="ECO:0000256" key="4">
    <source>
        <dbReference type="ARBA" id="ARBA00023157"/>
    </source>
</evidence>
<keyword evidence="1" id="KW-0645">Protease</keyword>
<evidence type="ECO:0000313" key="7">
    <source>
        <dbReference type="EMBL" id="KAJ8709924.1"/>
    </source>
</evidence>
<dbReference type="InterPro" id="IPR009003">
    <property type="entry name" value="Peptidase_S1_PA"/>
</dbReference>
<dbReference type="InterPro" id="IPR050430">
    <property type="entry name" value="Peptidase_S1"/>
</dbReference>
<gene>
    <name evidence="7" type="ORF">PYW07_009290</name>
</gene>
<keyword evidence="5" id="KW-0732">Signal</keyword>
<feature type="chain" id="PRO_5042232884" description="Peptidase S1 domain-containing protein" evidence="5">
    <location>
        <begin position="20"/>
        <end position="546"/>
    </location>
</feature>
<dbReference type="PANTHER" id="PTHR24276:SF91">
    <property type="entry name" value="AT26814P-RELATED"/>
    <property type="match status" value="1"/>
</dbReference>
<dbReference type="EMBL" id="JARGEI010000023">
    <property type="protein sequence ID" value="KAJ8709924.1"/>
    <property type="molecule type" value="Genomic_DNA"/>
</dbReference>
<protein>
    <recommendedName>
        <fullName evidence="6">Peptidase S1 domain-containing protein</fullName>
    </recommendedName>
</protein>
<evidence type="ECO:0000256" key="2">
    <source>
        <dbReference type="ARBA" id="ARBA00022801"/>
    </source>
</evidence>
<accession>A0AAD8DMG6</accession>
<dbReference type="CDD" id="cd00190">
    <property type="entry name" value="Tryp_SPc"/>
    <property type="match status" value="1"/>
</dbReference>
<dbReference type="SMART" id="SM00020">
    <property type="entry name" value="Tryp_SPc"/>
    <property type="match status" value="1"/>
</dbReference>
<dbReference type="Proteomes" id="UP001231518">
    <property type="component" value="Chromosome 23"/>
</dbReference>
<evidence type="ECO:0000256" key="3">
    <source>
        <dbReference type="ARBA" id="ARBA00022825"/>
    </source>
</evidence>
<evidence type="ECO:0000256" key="5">
    <source>
        <dbReference type="SAM" id="SignalP"/>
    </source>
</evidence>
<sequence length="546" mass="61752">MCFPLYLTVLLCTIAFTKANDVKDEIIENNLTVYDITKRLAALIDIPYDRDNLKELKEKLDKINHYVVDHNVVAAILTNVTAETRLNETNFFEALNENDHFTFLTVNESKSLYLKLKEKMTRDDVMKIVAERGKKKDMVKSARRMMDNSLPKHSNDEEMNDVVDKLLAETPNDQHKVKVKESVYWDPQGELAEMKNYHDNKKSGRRIFKGERTTIQYYPFMASVHVMGRFWCGAAMLFADIAITSASCLQLMHNNRFFRENPKVLQVRIGSNHSRIGGELIDVLEVYFHPGYNPRTLKSNLAVIRLRRHLFMRKKSLIKYLSIDLFGNALPSTAEVLLLGWGVTKMTQRLSYEPIFLQKKVLPVYPNAFCKEVYGDKFISESMFCAGTITTGEGACDHDAGGPAILSGRLVGIISFGPSICGFANAPTVFTKIGFFSDWIETVNESMPANYQSGARTTTTKRSRLGGFMATYKFGHEARETTTLMEPELRYADSIETYEDEVLPLTTTTAATTTTTTEKPARLRIPAGKVKAPAVLGNEDWSIDLS</sequence>
<name>A0AAD8DMG6_MYTSE</name>
<dbReference type="GO" id="GO:0006508">
    <property type="term" value="P:proteolysis"/>
    <property type="evidence" value="ECO:0007669"/>
    <property type="project" value="UniProtKB-KW"/>
</dbReference>
<organism evidence="7 8">
    <name type="scientific">Mythimna separata</name>
    <name type="common">Oriental armyworm</name>
    <name type="synonym">Pseudaletia separata</name>
    <dbReference type="NCBI Taxonomy" id="271217"/>
    <lineage>
        <taxon>Eukaryota</taxon>
        <taxon>Metazoa</taxon>
        <taxon>Ecdysozoa</taxon>
        <taxon>Arthropoda</taxon>
        <taxon>Hexapoda</taxon>
        <taxon>Insecta</taxon>
        <taxon>Pterygota</taxon>
        <taxon>Neoptera</taxon>
        <taxon>Endopterygota</taxon>
        <taxon>Lepidoptera</taxon>
        <taxon>Glossata</taxon>
        <taxon>Ditrysia</taxon>
        <taxon>Noctuoidea</taxon>
        <taxon>Noctuidae</taxon>
        <taxon>Noctuinae</taxon>
        <taxon>Hadenini</taxon>
        <taxon>Mythimna</taxon>
    </lineage>
</organism>
<dbReference type="AlphaFoldDB" id="A0AAD8DMG6"/>
<feature type="domain" description="Peptidase S1" evidence="6">
    <location>
        <begin position="207"/>
        <end position="445"/>
    </location>
</feature>
<reference evidence="7" key="1">
    <citation type="submission" date="2023-03" db="EMBL/GenBank/DDBJ databases">
        <title>Chromosome-level genomes of two armyworms, Mythimna separata and Mythimna loreyi, provide insights into the biosynthesis and reception of sex pheromones.</title>
        <authorList>
            <person name="Zhao H."/>
        </authorList>
    </citation>
    <scope>NUCLEOTIDE SEQUENCE</scope>
    <source>
        <strain evidence="7">BeijingLab</strain>
        <tissue evidence="7">Pupa</tissue>
    </source>
</reference>
<dbReference type="SUPFAM" id="SSF50494">
    <property type="entry name" value="Trypsin-like serine proteases"/>
    <property type="match status" value="1"/>
</dbReference>
<keyword evidence="2" id="KW-0378">Hydrolase</keyword>
<dbReference type="PANTHER" id="PTHR24276">
    <property type="entry name" value="POLYSERASE-RELATED"/>
    <property type="match status" value="1"/>
</dbReference>
<evidence type="ECO:0000259" key="6">
    <source>
        <dbReference type="PROSITE" id="PS50240"/>
    </source>
</evidence>
<proteinExistence type="predicted"/>
<keyword evidence="4" id="KW-1015">Disulfide bond</keyword>
<keyword evidence="8" id="KW-1185">Reference proteome</keyword>
<dbReference type="Pfam" id="PF00089">
    <property type="entry name" value="Trypsin"/>
    <property type="match status" value="1"/>
</dbReference>
<dbReference type="InterPro" id="IPR001254">
    <property type="entry name" value="Trypsin_dom"/>
</dbReference>
<evidence type="ECO:0000256" key="1">
    <source>
        <dbReference type="ARBA" id="ARBA00022670"/>
    </source>
</evidence>
<comment type="caution">
    <text evidence="7">The sequence shown here is derived from an EMBL/GenBank/DDBJ whole genome shotgun (WGS) entry which is preliminary data.</text>
</comment>
<dbReference type="GO" id="GO:0004252">
    <property type="term" value="F:serine-type endopeptidase activity"/>
    <property type="evidence" value="ECO:0007669"/>
    <property type="project" value="InterPro"/>
</dbReference>
<feature type="signal peptide" evidence="5">
    <location>
        <begin position="1"/>
        <end position="19"/>
    </location>
</feature>
<dbReference type="InterPro" id="IPR043504">
    <property type="entry name" value="Peptidase_S1_PA_chymotrypsin"/>
</dbReference>